<dbReference type="PROSITE" id="PS00028">
    <property type="entry name" value="ZINC_FINGER_C2H2_1"/>
    <property type="match status" value="1"/>
</dbReference>
<dbReference type="SMART" id="SM00382">
    <property type="entry name" value="AAA"/>
    <property type="match status" value="1"/>
</dbReference>
<dbReference type="RefSeq" id="XP_013781663.2">
    <property type="nucleotide sequence ID" value="XM_013926209.2"/>
</dbReference>
<gene>
    <name evidence="14" type="primary">LOC106465960</name>
</gene>
<evidence type="ECO:0000256" key="6">
    <source>
        <dbReference type="ARBA" id="ARBA00022801"/>
    </source>
</evidence>
<dbReference type="GeneID" id="106465960"/>
<dbReference type="GO" id="GO:0004386">
    <property type="term" value="F:helicase activity"/>
    <property type="evidence" value="ECO:0007669"/>
    <property type="project" value="UniProtKB-KW"/>
</dbReference>
<dbReference type="CDD" id="cd18808">
    <property type="entry name" value="SF1_C_Upf1"/>
    <property type="match status" value="1"/>
</dbReference>
<dbReference type="Proteomes" id="UP000694941">
    <property type="component" value="Unplaced"/>
</dbReference>
<sequence>MTSNQIECLSTHFLGFLQDCLKTRKISKQVMEHCYSSFQHTKYSDPAFSFCDIFHHMSQLKLIKEGKNKVITITEKQNTSTQIKENKGETSHVDDREKTKTHRKQSKSTSQCKSEDNRASYSRDSSQILNKTVKRKTSLQISHSENKIFCLLCRVAFPSQTEFDKHKTSRLHHLEFIKYCLKTNQQKLKEDKNGVSIISKQMKKGSSQVIMQGEANVSVSVTIQINYSAHTPHQSILFASCELLHRMPCIVLYDSKNVVEGQYALRMFSGQSYEIKVTALSYSVGQYVVPVTFQFVIEESSFQFHITRWIVYNCTNEIVTSLEPSIPFKNKPNSSCAIPPAKYLIKGMKLQRKADMNNLKITQKLEKCEIPEKFKDVVIHDIKEWSEMTSEHQALLQGLRVLKEDLESSNYWKKFEAMLFLEELQMKTDIRCYDMKNVTMNKDTRNIGLLMLEVPGLAENRPSLLRGDSVYVRKRYGDYVETVEYEGSVHKVQETKVLLGFSERLLRDFVTGMKFDVCFSYNDLPLKLMHQAIYLASNYEMWPVLFPCQSSDVTCKPLVDISTSLILYNKNIEKNREQFLAVRYILAGTSRPAPYLLFGPPGTGKTVTLVEATKQIWKNLCNSHILVCTPSNSAANLVTERILEHIPSTQVFRIFATSVDPEKIPAKLKKSCNYSETKRSYFYPFKEEIMKFRVVVMTLISTGRLISASFPHNHFTHIFIDEAGHAMEPEAIIPVAGLLNHENNKSPGSQLILAGDPKQLGPVVRNVIALKGGLEMMTKLLKNYRSHPHILKLPNEMFYEGELQAYASELDTTILCEWERLPTKGFPILFHGILGRDLRENLSPSYFNPEEVVTVIDYVQDLLTCRNMRIRLREKDIGIISPYRRQVQKIQKQVQQRNWREITVGSVEEFQGQERRVIIISTVRSSSDLMALDYEHHLGFLKNSKRFNVAITRAKALLIIVGNPLILSRDQHWKKLLQFCIKNNSYRGAPCLDIHPEDTIQRFIQTGVVSNSITEKDYLVFDGKIPISQHTLQEEPQWSGDT</sequence>
<feature type="domain" description="C2H2-type" evidence="12">
    <location>
        <begin position="150"/>
        <end position="172"/>
    </location>
</feature>
<dbReference type="InterPro" id="IPR027417">
    <property type="entry name" value="P-loop_NTPase"/>
</dbReference>
<proteinExistence type="inferred from homology"/>
<accession>A0ABM1BGQ8</accession>
<dbReference type="EC" id="3.6.4.13" evidence="3"/>
<dbReference type="InterPro" id="IPR041679">
    <property type="entry name" value="DNA2/NAM7-like_C"/>
</dbReference>
<evidence type="ECO:0000256" key="1">
    <source>
        <dbReference type="ARBA" id="ARBA00004496"/>
    </source>
</evidence>
<dbReference type="InterPro" id="IPR049077">
    <property type="entry name" value="MOV-10_Ig-like"/>
</dbReference>
<organism evidence="13 14">
    <name type="scientific">Limulus polyphemus</name>
    <name type="common">Atlantic horseshoe crab</name>
    <dbReference type="NCBI Taxonomy" id="6850"/>
    <lineage>
        <taxon>Eukaryota</taxon>
        <taxon>Metazoa</taxon>
        <taxon>Ecdysozoa</taxon>
        <taxon>Arthropoda</taxon>
        <taxon>Chelicerata</taxon>
        <taxon>Merostomata</taxon>
        <taxon>Xiphosura</taxon>
        <taxon>Limulidae</taxon>
        <taxon>Limulus</taxon>
    </lineage>
</organism>
<dbReference type="Pfam" id="PF21634">
    <property type="entry name" value="MOV-10_beta-barrel"/>
    <property type="match status" value="1"/>
</dbReference>
<evidence type="ECO:0000313" key="13">
    <source>
        <dbReference type="Proteomes" id="UP000694941"/>
    </source>
</evidence>
<dbReference type="CDD" id="cd18038">
    <property type="entry name" value="DEXXQc_Helz-like"/>
    <property type="match status" value="1"/>
</dbReference>
<evidence type="ECO:0000256" key="5">
    <source>
        <dbReference type="ARBA" id="ARBA00022741"/>
    </source>
</evidence>
<dbReference type="Pfam" id="PF13086">
    <property type="entry name" value="AAA_11"/>
    <property type="match status" value="2"/>
</dbReference>
<keyword evidence="5" id="KW-0547">Nucleotide-binding</keyword>
<dbReference type="PANTHER" id="PTHR45418">
    <property type="entry name" value="CANCER/TESTIS ANTIGEN 55"/>
    <property type="match status" value="1"/>
</dbReference>
<protein>
    <recommendedName>
        <fullName evidence="3">RNA helicase</fullName>
        <ecNumber evidence="3">3.6.4.13</ecNumber>
    </recommendedName>
</protein>
<dbReference type="Pfam" id="PF21635">
    <property type="entry name" value="Mov-10_helical"/>
    <property type="match status" value="1"/>
</dbReference>
<dbReference type="Pfam" id="PF13087">
    <property type="entry name" value="AAA_12"/>
    <property type="match status" value="1"/>
</dbReference>
<evidence type="ECO:0000259" key="12">
    <source>
        <dbReference type="PROSITE" id="PS00028"/>
    </source>
</evidence>
<dbReference type="Pfam" id="PF21633">
    <property type="entry name" value="MOV-10_Ig-like"/>
    <property type="match status" value="1"/>
</dbReference>
<dbReference type="InterPro" id="IPR049080">
    <property type="entry name" value="MOV-10-like_beta-barrel"/>
</dbReference>
<keyword evidence="8" id="KW-0067">ATP-binding</keyword>
<dbReference type="Gene3D" id="3.40.50.300">
    <property type="entry name" value="P-loop containing nucleotide triphosphate hydrolases"/>
    <property type="match status" value="2"/>
</dbReference>
<dbReference type="InterPro" id="IPR013087">
    <property type="entry name" value="Znf_C2H2_type"/>
</dbReference>
<comment type="similarity">
    <text evidence="2">Belongs to the DNA2/NAM7 helicase family. SDE3 subfamily.</text>
</comment>
<evidence type="ECO:0000256" key="2">
    <source>
        <dbReference type="ARBA" id="ARBA00005601"/>
    </source>
</evidence>
<evidence type="ECO:0000256" key="9">
    <source>
        <dbReference type="ARBA" id="ARBA00023158"/>
    </source>
</evidence>
<dbReference type="InterPro" id="IPR047187">
    <property type="entry name" value="SF1_C_Upf1"/>
</dbReference>
<keyword evidence="9" id="KW-0943">RNA-mediated gene silencing</keyword>
<dbReference type="InterPro" id="IPR049079">
    <property type="entry name" value="Mov-10_helical"/>
</dbReference>
<keyword evidence="7 14" id="KW-0347">Helicase</keyword>
<evidence type="ECO:0000256" key="11">
    <source>
        <dbReference type="SAM" id="MobiDB-lite"/>
    </source>
</evidence>
<dbReference type="InterPro" id="IPR041677">
    <property type="entry name" value="DNA2/NAM7_AAA_11"/>
</dbReference>
<evidence type="ECO:0000256" key="10">
    <source>
        <dbReference type="ARBA" id="ARBA00047984"/>
    </source>
</evidence>
<feature type="region of interest" description="Disordered" evidence="11">
    <location>
        <begin position="78"/>
        <end position="127"/>
    </location>
</feature>
<dbReference type="PANTHER" id="PTHR45418:SF1">
    <property type="entry name" value="CANCER_TESTIS ANTIGEN 55"/>
    <property type="match status" value="1"/>
</dbReference>
<reference evidence="14" key="1">
    <citation type="submission" date="2025-08" db="UniProtKB">
        <authorList>
            <consortium name="RefSeq"/>
        </authorList>
    </citation>
    <scope>IDENTIFICATION</scope>
    <source>
        <tissue evidence="14">Muscle</tissue>
    </source>
</reference>
<keyword evidence="4" id="KW-0963">Cytoplasm</keyword>
<keyword evidence="6" id="KW-0378">Hydrolase</keyword>
<name>A0ABM1BGQ8_LIMPO</name>
<keyword evidence="13" id="KW-1185">Reference proteome</keyword>
<comment type="subcellular location">
    <subcellularLocation>
        <location evidence="1">Cytoplasm</location>
    </subcellularLocation>
</comment>
<evidence type="ECO:0000313" key="14">
    <source>
        <dbReference type="RefSeq" id="XP_013781663.2"/>
    </source>
</evidence>
<dbReference type="InterPro" id="IPR026122">
    <property type="entry name" value="MOV-10/SDE3_DEXXQ/H-box"/>
</dbReference>
<evidence type="ECO:0000256" key="3">
    <source>
        <dbReference type="ARBA" id="ARBA00012552"/>
    </source>
</evidence>
<evidence type="ECO:0000256" key="7">
    <source>
        <dbReference type="ARBA" id="ARBA00022806"/>
    </source>
</evidence>
<comment type="catalytic activity">
    <reaction evidence="10">
        <text>ATP + H2O = ADP + phosphate + H(+)</text>
        <dbReference type="Rhea" id="RHEA:13065"/>
        <dbReference type="ChEBI" id="CHEBI:15377"/>
        <dbReference type="ChEBI" id="CHEBI:15378"/>
        <dbReference type="ChEBI" id="CHEBI:30616"/>
        <dbReference type="ChEBI" id="CHEBI:43474"/>
        <dbReference type="ChEBI" id="CHEBI:456216"/>
        <dbReference type="EC" id="3.6.4.13"/>
    </reaction>
</comment>
<evidence type="ECO:0000256" key="4">
    <source>
        <dbReference type="ARBA" id="ARBA00022490"/>
    </source>
</evidence>
<evidence type="ECO:0000256" key="8">
    <source>
        <dbReference type="ARBA" id="ARBA00022840"/>
    </source>
</evidence>
<feature type="compositionally biased region" description="Basic and acidic residues" evidence="11">
    <location>
        <begin position="84"/>
        <end position="98"/>
    </location>
</feature>
<dbReference type="SUPFAM" id="SSF52540">
    <property type="entry name" value="P-loop containing nucleoside triphosphate hydrolases"/>
    <property type="match status" value="1"/>
</dbReference>
<dbReference type="InterPro" id="IPR003593">
    <property type="entry name" value="AAA+_ATPase"/>
</dbReference>